<dbReference type="AlphaFoldDB" id="A0A550CME7"/>
<keyword evidence="3" id="KW-1185">Reference proteome</keyword>
<feature type="region of interest" description="Disordered" evidence="1">
    <location>
        <begin position="788"/>
        <end position="834"/>
    </location>
</feature>
<evidence type="ECO:0000313" key="3">
    <source>
        <dbReference type="Proteomes" id="UP000320762"/>
    </source>
</evidence>
<evidence type="ECO:0008006" key="4">
    <source>
        <dbReference type="Google" id="ProtNLM"/>
    </source>
</evidence>
<gene>
    <name evidence="2" type="ORF">BD626DRAFT_486274</name>
</gene>
<feature type="compositionally biased region" description="Low complexity" evidence="1">
    <location>
        <begin position="799"/>
        <end position="819"/>
    </location>
</feature>
<protein>
    <recommendedName>
        <fullName evidence="4">F-box domain-containing protein</fullName>
    </recommendedName>
</protein>
<dbReference type="Proteomes" id="UP000320762">
    <property type="component" value="Unassembled WGS sequence"/>
</dbReference>
<dbReference type="EMBL" id="VDMD01000004">
    <property type="protein sequence ID" value="TRM65934.1"/>
    <property type="molecule type" value="Genomic_DNA"/>
</dbReference>
<feature type="region of interest" description="Disordered" evidence="1">
    <location>
        <begin position="1"/>
        <end position="29"/>
    </location>
</feature>
<dbReference type="OrthoDB" id="268763at2759"/>
<accession>A0A550CME7</accession>
<evidence type="ECO:0000256" key="1">
    <source>
        <dbReference type="SAM" id="MobiDB-lite"/>
    </source>
</evidence>
<feature type="compositionally biased region" description="Polar residues" evidence="1">
    <location>
        <begin position="12"/>
        <end position="22"/>
    </location>
</feature>
<comment type="caution">
    <text evidence="2">The sequence shown here is derived from an EMBL/GenBank/DDBJ whole genome shotgun (WGS) entry which is preliminary data.</text>
</comment>
<feature type="region of interest" description="Disordered" evidence="1">
    <location>
        <begin position="679"/>
        <end position="710"/>
    </location>
</feature>
<organism evidence="2 3">
    <name type="scientific">Schizophyllum amplum</name>
    <dbReference type="NCBI Taxonomy" id="97359"/>
    <lineage>
        <taxon>Eukaryota</taxon>
        <taxon>Fungi</taxon>
        <taxon>Dikarya</taxon>
        <taxon>Basidiomycota</taxon>
        <taxon>Agaricomycotina</taxon>
        <taxon>Agaricomycetes</taxon>
        <taxon>Agaricomycetidae</taxon>
        <taxon>Agaricales</taxon>
        <taxon>Schizophyllaceae</taxon>
        <taxon>Schizophyllum</taxon>
    </lineage>
</organism>
<proteinExistence type="predicted"/>
<reference evidence="2 3" key="1">
    <citation type="journal article" date="2019" name="New Phytol.">
        <title>Comparative genomics reveals unique wood-decay strategies and fruiting body development in the Schizophyllaceae.</title>
        <authorList>
            <person name="Almasi E."/>
            <person name="Sahu N."/>
            <person name="Krizsan K."/>
            <person name="Balint B."/>
            <person name="Kovacs G.M."/>
            <person name="Kiss B."/>
            <person name="Cseklye J."/>
            <person name="Drula E."/>
            <person name="Henrissat B."/>
            <person name="Nagy I."/>
            <person name="Chovatia M."/>
            <person name="Adam C."/>
            <person name="LaButti K."/>
            <person name="Lipzen A."/>
            <person name="Riley R."/>
            <person name="Grigoriev I.V."/>
            <person name="Nagy L.G."/>
        </authorList>
    </citation>
    <scope>NUCLEOTIDE SEQUENCE [LARGE SCALE GENOMIC DNA]</scope>
    <source>
        <strain evidence="2 3">NL-1724</strain>
    </source>
</reference>
<evidence type="ECO:0000313" key="2">
    <source>
        <dbReference type="EMBL" id="TRM65934.1"/>
    </source>
</evidence>
<sequence>MSPLGKLPFPFKSSSSVAQGPSATPVRRPSLRQRLSSIGSIGRNSLRRRKKSVSSTTSSHHPYAVYYQTMLPLLREPVVLKKVLESILEVPGGKRMLSRVARTCRALSEPALNMLWKELDSLVPLLGLFPGSVLKKARKPGLGMQRVPKPDEWKKVIKYGERVRRLTYTESAGNINATIFPILEQHRPRTYILPNLLTLVWRHLVLEIGTRVPQLELFLADLSRRTKLLSFSFTSATMLPDSFTELLARQDELERVTLNAPGALAADVGRWTGTLRHLSSLRLDLSERSLIAVEGFFDDVPRSGASTPSSAGTTDSGVFSGDELDFADLKKSSLRLTGHTRPKGAALVQLELVIEDPPEKSAWQDLVAVISEKYATSLTSLRISATGSSRFADMLRSTSRDPPAKRLPLEHLGPLVRLSWLEIDLPESIIFTRSDVEHLAQVCPRLENVKLCPFARFPINTRAPLLGLNDIVPLTVGCRRLQTLAVVIDARKGWSEVLEERAATSTSLRRLHFGHSWITDPLPVSVALSHLAPRLDGMRWFHERTRPGFYEPHAKTWQQVADSLPMLQHVRMTERRWADDDLQTMQSLYHEQQEESEDDLEEIVPEPAREMVERAVQVRPEVKSKTVEARPSVASTAVDATPVTVSTAVSAIVRSRAQEVDATPRTSVASVEAMVATTSQSVETEVEEEELAEVQPVQEPEEPQVAPPPPPPSWPNALLHRSTSMLPSMPGPRQIIAAPLRLMNPLFVIPAVFNLISLACRIFIVYPLSLPARVLHAVLRLFMVRGRRVDRGPGGPGNGTRRTNGAANGSLSGSSRSPSVMYLDSRSPSPDGKPLASVELQEIRTLPPANGCTAPGVPRSSPFALDAIHVG</sequence>
<name>A0A550CME7_9AGAR</name>
<dbReference type="STRING" id="97359.A0A550CME7"/>